<feature type="compositionally biased region" description="Acidic residues" evidence="1">
    <location>
        <begin position="235"/>
        <end position="251"/>
    </location>
</feature>
<evidence type="ECO:0000313" key="2">
    <source>
        <dbReference type="EMBL" id="KAB7506974.1"/>
    </source>
</evidence>
<gene>
    <name evidence="2" type="primary">Atg14</name>
    <name evidence="2" type="ORF">Anas_03956</name>
</gene>
<dbReference type="GO" id="GO:0005776">
    <property type="term" value="C:autophagosome"/>
    <property type="evidence" value="ECO:0007669"/>
    <property type="project" value="TreeGrafter"/>
</dbReference>
<keyword evidence="3" id="KW-1185">Reference proteome</keyword>
<dbReference type="GO" id="GO:0000045">
    <property type="term" value="P:autophagosome assembly"/>
    <property type="evidence" value="ECO:0007669"/>
    <property type="project" value="TreeGrafter"/>
</dbReference>
<dbReference type="GO" id="GO:0035014">
    <property type="term" value="F:phosphatidylinositol 3-kinase regulator activity"/>
    <property type="evidence" value="ECO:0007669"/>
    <property type="project" value="TreeGrafter"/>
</dbReference>
<evidence type="ECO:0000256" key="1">
    <source>
        <dbReference type="SAM" id="MobiDB-lite"/>
    </source>
</evidence>
<proteinExistence type="predicted"/>
<dbReference type="GO" id="GO:0000423">
    <property type="term" value="P:mitophagy"/>
    <property type="evidence" value="ECO:0007669"/>
    <property type="project" value="TreeGrafter"/>
</dbReference>
<dbReference type="EMBL" id="SEYY01000565">
    <property type="protein sequence ID" value="KAB7506974.1"/>
    <property type="molecule type" value="Genomic_DNA"/>
</dbReference>
<dbReference type="AlphaFoldDB" id="A0A5N5TLC8"/>
<accession>A0A5N5TLC8</accession>
<protein>
    <submittedName>
        <fullName evidence="2">Beclin 1-associated autophagy-related key regulator</fullName>
    </submittedName>
</protein>
<dbReference type="GO" id="GO:0097632">
    <property type="term" value="C:extrinsic component of phagophore assembly site membrane"/>
    <property type="evidence" value="ECO:0007669"/>
    <property type="project" value="TreeGrafter"/>
</dbReference>
<evidence type="ECO:0000313" key="3">
    <source>
        <dbReference type="Proteomes" id="UP000326759"/>
    </source>
</evidence>
<comment type="caution">
    <text evidence="2">The sequence shown here is derived from an EMBL/GenBank/DDBJ whole genome shotgun (WGS) entry which is preliminary data.</text>
</comment>
<dbReference type="GO" id="GO:0097629">
    <property type="term" value="C:extrinsic component of omegasome membrane"/>
    <property type="evidence" value="ECO:0007669"/>
    <property type="project" value="TreeGrafter"/>
</dbReference>
<dbReference type="PANTHER" id="PTHR13664">
    <property type="entry name" value="BECLIN 1-ASSOCIATED AUTOPHAGY-RELATED KEY REGULATOR"/>
    <property type="match status" value="1"/>
</dbReference>
<dbReference type="GO" id="GO:0016240">
    <property type="term" value="P:autophagosome membrane docking"/>
    <property type="evidence" value="ECO:0007669"/>
    <property type="project" value="TreeGrafter"/>
</dbReference>
<sequence>MNSRKTKRFILKGYEEKRRVISDMERRRKNYIKEPMLKTIVEDIFCFKEQKLEASSEDYENPAIRKMMRSIDEAAHTHYVRGRWVTEPHFPHGNFSLITTTLPASGDYIAYARARSKDEASYKREADNILAGVSFLNHMVNTVADIIKIPLPKRVNIRDFINLTSEDLEKTKFKKLVTRINANVLFLCLSQEVPSNSLLPLSPLINMNALFTNPTIDIGRLGSFEIPQSIIDQIDDDDEQDDFSDSDDSDSGEWNMVNASNLSDIPTVSPPRRRISFDDTASNVVTSAAASVLSIFGLGNN</sequence>
<name>A0A5N5TLC8_9CRUS</name>
<feature type="region of interest" description="Disordered" evidence="1">
    <location>
        <begin position="235"/>
        <end position="270"/>
    </location>
</feature>
<organism evidence="2 3">
    <name type="scientific">Armadillidium nasatum</name>
    <dbReference type="NCBI Taxonomy" id="96803"/>
    <lineage>
        <taxon>Eukaryota</taxon>
        <taxon>Metazoa</taxon>
        <taxon>Ecdysozoa</taxon>
        <taxon>Arthropoda</taxon>
        <taxon>Crustacea</taxon>
        <taxon>Multicrustacea</taxon>
        <taxon>Malacostraca</taxon>
        <taxon>Eumalacostraca</taxon>
        <taxon>Peracarida</taxon>
        <taxon>Isopoda</taxon>
        <taxon>Oniscidea</taxon>
        <taxon>Crinocheta</taxon>
        <taxon>Armadillidiidae</taxon>
        <taxon>Armadillidium</taxon>
    </lineage>
</organism>
<dbReference type="OrthoDB" id="16772at2759"/>
<dbReference type="GO" id="GO:0043495">
    <property type="term" value="F:protein-membrane adaptor activity"/>
    <property type="evidence" value="ECO:0007669"/>
    <property type="project" value="TreeGrafter"/>
</dbReference>
<dbReference type="PANTHER" id="PTHR13664:SF0">
    <property type="entry name" value="BECLIN 1-ASSOCIATED AUTOPHAGY-RELATED KEY REGULATOR"/>
    <property type="match status" value="1"/>
</dbReference>
<reference evidence="2 3" key="1">
    <citation type="journal article" date="2019" name="PLoS Biol.">
        <title>Sex chromosomes control vertical transmission of feminizing Wolbachia symbionts in an isopod.</title>
        <authorList>
            <person name="Becking T."/>
            <person name="Chebbi M.A."/>
            <person name="Giraud I."/>
            <person name="Moumen B."/>
            <person name="Laverre T."/>
            <person name="Caubet Y."/>
            <person name="Peccoud J."/>
            <person name="Gilbert C."/>
            <person name="Cordaux R."/>
        </authorList>
    </citation>
    <scope>NUCLEOTIDE SEQUENCE [LARGE SCALE GENOMIC DNA]</scope>
    <source>
        <strain evidence="2">ANa2</strain>
        <tissue evidence="2">Whole body excluding digestive tract and cuticle</tissue>
    </source>
</reference>
<dbReference type="Proteomes" id="UP000326759">
    <property type="component" value="Unassembled WGS sequence"/>
</dbReference>
<feature type="compositionally biased region" description="Polar residues" evidence="1">
    <location>
        <begin position="257"/>
        <end position="266"/>
    </location>
</feature>
<dbReference type="GO" id="GO:0035032">
    <property type="term" value="C:phosphatidylinositol 3-kinase complex, class III"/>
    <property type="evidence" value="ECO:0007669"/>
    <property type="project" value="TreeGrafter"/>
</dbReference>
<dbReference type="GO" id="GO:0009267">
    <property type="term" value="P:cellular response to starvation"/>
    <property type="evidence" value="ECO:0007669"/>
    <property type="project" value="TreeGrafter"/>
</dbReference>